<sequence>MSKNVKTIKELADELGTNKTRISRIINKNSIPTQKIKNKIVLEDNSVSLIRQYFKNETQLQNETVSILRTELDKAHSHIEKLSNLSDQQQRLALQDKKLLEEYKAENDSLKALKMPTEDTKEEQVNSQPKEEVKALKFEIRSLQEELNKQKIHSQEEREKLKAELTTPKKWYQFWK</sequence>
<name>A0AAD1K2H8_LACLC</name>
<evidence type="ECO:0000313" key="2">
    <source>
        <dbReference type="EMBL" id="BCO07413.1"/>
    </source>
</evidence>
<dbReference type="AlphaFoldDB" id="A0AAD1K2H8"/>
<feature type="coiled-coil region" evidence="1">
    <location>
        <begin position="133"/>
        <end position="164"/>
    </location>
</feature>
<dbReference type="Proteomes" id="UP000595253">
    <property type="component" value="Plasmid pEPSC1"/>
</dbReference>
<proteinExistence type="predicted"/>
<organism evidence="2 3">
    <name type="scientific">Lactococcus lactis subsp. cremoris</name>
    <name type="common">Streptococcus cremoris</name>
    <dbReference type="NCBI Taxonomy" id="1359"/>
    <lineage>
        <taxon>Bacteria</taxon>
        <taxon>Bacillati</taxon>
        <taxon>Bacillota</taxon>
        <taxon>Bacilli</taxon>
        <taxon>Lactobacillales</taxon>
        <taxon>Streptococcaceae</taxon>
        <taxon>Lactococcus</taxon>
    </lineage>
</organism>
<geneLocation type="plasmid" evidence="2 3">
    <name>pEPSC1</name>
</geneLocation>
<protein>
    <recommendedName>
        <fullName evidence="4">RepB family protein</fullName>
    </recommendedName>
</protein>
<evidence type="ECO:0000256" key="1">
    <source>
        <dbReference type="SAM" id="Coils"/>
    </source>
</evidence>
<gene>
    <name evidence="2" type="ORF">LLC_26530</name>
</gene>
<keyword evidence="1" id="KW-0175">Coiled coil</keyword>
<dbReference type="EMBL" id="AP024223">
    <property type="protein sequence ID" value="BCO07413.1"/>
    <property type="molecule type" value="Genomic_DNA"/>
</dbReference>
<keyword evidence="2" id="KW-0614">Plasmid</keyword>
<evidence type="ECO:0008006" key="4">
    <source>
        <dbReference type="Google" id="ProtNLM"/>
    </source>
</evidence>
<evidence type="ECO:0000313" key="3">
    <source>
        <dbReference type="Proteomes" id="UP000595253"/>
    </source>
</evidence>
<reference evidence="2 3" key="1">
    <citation type="submission" date="2020-12" db="EMBL/GenBank/DDBJ databases">
        <title>Complete genome sequence of lactococcus lactis subsp. cremoris strain EPSC and strain G3-2.</title>
        <authorList>
            <person name="Kita K."/>
            <person name="Ishikawa S."/>
        </authorList>
    </citation>
    <scope>NUCLEOTIDE SEQUENCE [LARGE SCALE GENOMIC DNA]</scope>
    <source>
        <strain evidence="2 3">EPSC</strain>
        <plasmid evidence="2 3">pEPSC1</plasmid>
    </source>
</reference>
<accession>A0AAD1K2H8</accession>
<dbReference type="RefSeq" id="WP_015081798.1">
    <property type="nucleotide sequence ID" value="NZ_AP018500.1"/>
</dbReference>